<dbReference type="SMART" id="SM01054">
    <property type="entry name" value="CaM_binding"/>
    <property type="match status" value="1"/>
</dbReference>
<feature type="compositionally biased region" description="Basic and acidic residues" evidence="1">
    <location>
        <begin position="48"/>
        <end position="67"/>
    </location>
</feature>
<evidence type="ECO:0000259" key="2">
    <source>
        <dbReference type="SMART" id="SM01054"/>
    </source>
</evidence>
<evidence type="ECO:0000313" key="4">
    <source>
        <dbReference type="Proteomes" id="UP001604336"/>
    </source>
</evidence>
<comment type="caution">
    <text evidence="3">The sequence shown here is derived from an EMBL/GenBank/DDBJ whole genome shotgun (WGS) entry which is preliminary data.</text>
</comment>
<feature type="compositionally biased region" description="Polar residues" evidence="1">
    <location>
        <begin position="352"/>
        <end position="363"/>
    </location>
</feature>
<feature type="compositionally biased region" description="Polar residues" evidence="1">
    <location>
        <begin position="75"/>
        <end position="87"/>
    </location>
</feature>
<feature type="region of interest" description="Disordered" evidence="1">
    <location>
        <begin position="816"/>
        <end position="837"/>
    </location>
</feature>
<dbReference type="InterPro" id="IPR012417">
    <property type="entry name" value="CaM-bd_dom_pln"/>
</dbReference>
<dbReference type="Pfam" id="PF07839">
    <property type="entry name" value="CaM_binding"/>
    <property type="match status" value="1"/>
</dbReference>
<feature type="region of interest" description="Disordered" evidence="1">
    <location>
        <begin position="518"/>
        <end position="565"/>
    </location>
</feature>
<dbReference type="EMBL" id="JBFOLK010000014">
    <property type="protein sequence ID" value="KAL2461157.1"/>
    <property type="molecule type" value="Genomic_DNA"/>
</dbReference>
<dbReference type="PANTHER" id="PTHR33923:SF2">
    <property type="entry name" value="CALMODULIN-BINDING PROTEIN-RELATED"/>
    <property type="match status" value="1"/>
</dbReference>
<feature type="region of interest" description="Disordered" evidence="1">
    <location>
        <begin position="15"/>
        <end position="150"/>
    </location>
</feature>
<dbReference type="InterPro" id="IPR044681">
    <property type="entry name" value="PICBP-like"/>
</dbReference>
<feature type="compositionally biased region" description="Low complexity" evidence="1">
    <location>
        <begin position="119"/>
        <end position="133"/>
    </location>
</feature>
<gene>
    <name evidence="3" type="ORF">Adt_44577</name>
</gene>
<dbReference type="Proteomes" id="UP001604336">
    <property type="component" value="Unassembled WGS sequence"/>
</dbReference>
<organism evidence="3 4">
    <name type="scientific">Abeliophyllum distichum</name>
    <dbReference type="NCBI Taxonomy" id="126358"/>
    <lineage>
        <taxon>Eukaryota</taxon>
        <taxon>Viridiplantae</taxon>
        <taxon>Streptophyta</taxon>
        <taxon>Embryophyta</taxon>
        <taxon>Tracheophyta</taxon>
        <taxon>Spermatophyta</taxon>
        <taxon>Magnoliopsida</taxon>
        <taxon>eudicotyledons</taxon>
        <taxon>Gunneridae</taxon>
        <taxon>Pentapetalae</taxon>
        <taxon>asterids</taxon>
        <taxon>lamiids</taxon>
        <taxon>Lamiales</taxon>
        <taxon>Oleaceae</taxon>
        <taxon>Forsythieae</taxon>
        <taxon>Abeliophyllum</taxon>
    </lineage>
</organism>
<keyword evidence="4" id="KW-1185">Reference proteome</keyword>
<proteinExistence type="predicted"/>
<feature type="region of interest" description="Disordered" evidence="1">
    <location>
        <begin position="334"/>
        <end position="363"/>
    </location>
</feature>
<dbReference type="AlphaFoldDB" id="A0ABD1PBB2"/>
<evidence type="ECO:0000256" key="1">
    <source>
        <dbReference type="SAM" id="MobiDB-lite"/>
    </source>
</evidence>
<name>A0ABD1PBB2_9LAMI</name>
<feature type="compositionally biased region" description="Acidic residues" evidence="1">
    <location>
        <begin position="338"/>
        <end position="347"/>
    </location>
</feature>
<feature type="compositionally biased region" description="Polar residues" evidence="1">
    <location>
        <begin position="96"/>
        <end position="111"/>
    </location>
</feature>
<feature type="region of interest" description="Disordered" evidence="1">
    <location>
        <begin position="260"/>
        <end position="288"/>
    </location>
</feature>
<feature type="compositionally biased region" description="Low complexity" evidence="1">
    <location>
        <begin position="140"/>
        <end position="150"/>
    </location>
</feature>
<accession>A0ABD1PBB2</accession>
<evidence type="ECO:0000313" key="3">
    <source>
        <dbReference type="EMBL" id="KAL2461157.1"/>
    </source>
</evidence>
<sequence length="837" mass="92829">MVQRKVLNQLGIQFQADGDKSEKLLQQQDGKNRGPDLKKKMKKSGSMKRQDFERLRLPNMGRQERQPAKPPPSLAVSTTVATPQKQPTIKGGASVDMSTLTPNYMKSTSSSEARKDRSQVSSSRSPKTSPESINSRRKSSSSSRMLCRTSNLKTMRILTKTPSFKPARSSAKKSTSVVFCENLDVQRSTCSSTLKDYKFPSYLSLSPGGTESEGTSVMKVCPYTYCSLNGHRHAHVPPLKKFMSARRLLIKTQRGLKLGCLSPRRSRPAGDGVNFDREVPSRDELDSSTISPLIQEEHGDFYVEIYGVKKEDSVDHTGIDQIKSHLSMMTDFVPSVESSDEKEEGSGDDQLCTDNDSSGSSDQNADAAFFHEEIGVAEEIKIPSMAEEETKLGCLRVQTEITRENVQSVQSEELDSDASDMDWEAGGYSAFYLDDDHDYSLKGTKECDCKGDYSSEVDGCIIQEESIFNPDENISSCFDEIPADEERWSSESTGSYEYLDNLNIEITSFRFEDQMGNLEESKEGKNDIVSSDLDSDEEDGPAVLGCQGSDVPDDVSTGNLNEKYEDDVGSLDTKEEYQSDTANIYLLSEETFDGGVLPICEDPETDQNCIMQAELSTTDNGNGIDVKDPSDAAKLTGINASDEDPQTRNAEYQGQLVNHCNEAENFWKLIPVDPEKGTCLGIPDLNIAENGDHAVQRVLVNATKAETKDTCLTRATLKESDNAFDTNLKATARRKRSIDECDESRQFNPRAPNYLPVEPDPDAEKVDLKHQMMDDRKNAEEWMLDYALRQTVTKLAPARKRKVALLVEAFEKVLPSEPHPAHSSAALGHARPIQACR</sequence>
<feature type="compositionally biased region" description="Basic and acidic residues" evidence="1">
    <location>
        <begin position="274"/>
        <end position="285"/>
    </location>
</feature>
<protein>
    <submittedName>
        <fullName evidence="3">CaM binding domain-containing protein</fullName>
    </submittedName>
</protein>
<feature type="domain" description="Calmodulin-binding" evidence="2">
    <location>
        <begin position="703"/>
        <end position="815"/>
    </location>
</feature>
<dbReference type="PANTHER" id="PTHR33923">
    <property type="entry name" value="CALMODULIN-BINDING PROTEIN-RELATED"/>
    <property type="match status" value="1"/>
</dbReference>
<reference evidence="4" key="1">
    <citation type="submission" date="2024-07" db="EMBL/GenBank/DDBJ databases">
        <title>Two chromosome-level genome assemblies of Korean endemic species Abeliophyllum distichum and Forsythia ovata (Oleaceae).</title>
        <authorList>
            <person name="Jang H."/>
        </authorList>
    </citation>
    <scope>NUCLEOTIDE SEQUENCE [LARGE SCALE GENOMIC DNA]</scope>
</reference>